<protein>
    <submittedName>
        <fullName evidence="1">Uncharacterized protein</fullName>
    </submittedName>
</protein>
<proteinExistence type="predicted"/>
<reference evidence="2" key="1">
    <citation type="journal article" date="2023" name="Hortic. Res.">
        <title>A chromosome-level phased genome enabling allele-level studies in sweet orange: a case study on citrus Huanglongbing tolerance.</title>
        <authorList>
            <person name="Wu B."/>
            <person name="Yu Q."/>
            <person name="Deng Z."/>
            <person name="Duan Y."/>
            <person name="Luo F."/>
            <person name="Gmitter F. Jr."/>
        </authorList>
    </citation>
    <scope>NUCLEOTIDE SEQUENCE [LARGE SCALE GENOMIC DNA]</scope>
    <source>
        <strain evidence="2">cv. Valencia</strain>
    </source>
</reference>
<comment type="caution">
    <text evidence="1">The sequence shown here is derived from an EMBL/GenBank/DDBJ whole genome shotgun (WGS) entry which is preliminary data.</text>
</comment>
<name>A0ACB8KHU2_CITSI</name>
<gene>
    <name evidence="1" type="ORF">KPL71_015283</name>
</gene>
<dbReference type="Proteomes" id="UP000829398">
    <property type="component" value="Chromosome 5"/>
</dbReference>
<organism evidence="1 2">
    <name type="scientific">Citrus sinensis</name>
    <name type="common">Sweet orange</name>
    <name type="synonym">Citrus aurantium var. sinensis</name>
    <dbReference type="NCBI Taxonomy" id="2711"/>
    <lineage>
        <taxon>Eukaryota</taxon>
        <taxon>Viridiplantae</taxon>
        <taxon>Streptophyta</taxon>
        <taxon>Embryophyta</taxon>
        <taxon>Tracheophyta</taxon>
        <taxon>Spermatophyta</taxon>
        <taxon>Magnoliopsida</taxon>
        <taxon>eudicotyledons</taxon>
        <taxon>Gunneridae</taxon>
        <taxon>Pentapetalae</taxon>
        <taxon>rosids</taxon>
        <taxon>malvids</taxon>
        <taxon>Sapindales</taxon>
        <taxon>Rutaceae</taxon>
        <taxon>Aurantioideae</taxon>
        <taxon>Citrus</taxon>
    </lineage>
</organism>
<evidence type="ECO:0000313" key="1">
    <source>
        <dbReference type="EMBL" id="KAH9753995.1"/>
    </source>
</evidence>
<evidence type="ECO:0000313" key="2">
    <source>
        <dbReference type="Proteomes" id="UP000829398"/>
    </source>
</evidence>
<accession>A0ACB8KHU2</accession>
<sequence length="272" mass="30847">MHSPCLISRLACLGNACRRIYWSLRSIFLDGLAHFIHCARTADASHVGKLFSKEIVKLHGLLVTIVSDRDVKFVSYFWKTLWNIVVTGKPGNWDLVLPMPEFAYNNAVHRITGKSPFMTVHGMPPCQPVDLVSIPHDSRPSEFASDFATHMRELHTEKLHARTTGPFGILKKLGSNAYLLDLPPHLTISPALMQQTRFLTRPLSSLQYLNDQFVTSPNGSYCRFLVRWKNRLDIDDAGLTKDKLYRLDPMLLDSNLQRYSSESSSFQQGGLM</sequence>
<dbReference type="EMBL" id="CM039174">
    <property type="protein sequence ID" value="KAH9753995.1"/>
    <property type="molecule type" value="Genomic_DNA"/>
</dbReference>
<keyword evidence="2" id="KW-1185">Reference proteome</keyword>